<dbReference type="SUPFAM" id="SSF54506">
    <property type="entry name" value="Diaminopimelate epimerase-like"/>
    <property type="match status" value="2"/>
</dbReference>
<dbReference type="NCBIfam" id="TIGR00652">
    <property type="entry name" value="DapF"/>
    <property type="match status" value="1"/>
</dbReference>
<comment type="similarity">
    <text evidence="2 8">Belongs to the diaminopimelate epimerase family.</text>
</comment>
<dbReference type="PANTHER" id="PTHR31689:SF0">
    <property type="entry name" value="DIAMINOPIMELATE EPIMERASE"/>
    <property type="match status" value="1"/>
</dbReference>
<evidence type="ECO:0000256" key="5">
    <source>
        <dbReference type="ARBA" id="ARBA00023154"/>
    </source>
</evidence>
<evidence type="ECO:0000313" key="10">
    <source>
        <dbReference type="EMBL" id="BCS98869.1"/>
    </source>
</evidence>
<comment type="function">
    <text evidence="8">Catalyzes the stereoinversion of LL-2,6-diaminopimelate (L,L-DAP) to meso-diaminopimelate (meso-DAP), a precursor of L-lysine and an essential component of the bacterial peptidoglycan.</text>
</comment>
<feature type="site" description="Could be important to modulate the pK values of the two catalytic cysteine residues" evidence="8">
    <location>
        <position position="216"/>
    </location>
</feature>
<evidence type="ECO:0000256" key="3">
    <source>
        <dbReference type="ARBA" id="ARBA00013080"/>
    </source>
</evidence>
<evidence type="ECO:0000256" key="8">
    <source>
        <dbReference type="HAMAP-Rule" id="MF_00197"/>
    </source>
</evidence>
<comment type="subunit">
    <text evidence="8">Homodimer.</text>
</comment>
<evidence type="ECO:0000256" key="6">
    <source>
        <dbReference type="ARBA" id="ARBA00023235"/>
    </source>
</evidence>
<comment type="pathway">
    <text evidence="1 8">Amino-acid biosynthesis; L-lysine biosynthesis via DAP pathway; DL-2,6-diaminopimelate from LL-2,6-diaminopimelate: step 1/1.</text>
</comment>
<reference evidence="10 11" key="1">
    <citation type="submission" date="2021-02" db="EMBL/GenBank/DDBJ databases">
        <title>Complete genome of Desulfoluna sp. strain ASN36.</title>
        <authorList>
            <person name="Takahashi A."/>
            <person name="Kojima H."/>
            <person name="Fukui M."/>
        </authorList>
    </citation>
    <scope>NUCLEOTIDE SEQUENCE [LARGE SCALE GENOMIC DNA]</scope>
    <source>
        <strain evidence="10 11">ASN36</strain>
    </source>
</reference>
<evidence type="ECO:0000256" key="9">
    <source>
        <dbReference type="PROSITE-ProRule" id="PRU10125"/>
    </source>
</evidence>
<keyword evidence="8" id="KW-0963">Cytoplasm</keyword>
<feature type="binding site" evidence="8">
    <location>
        <begin position="226"/>
        <end position="227"/>
    </location>
    <ligand>
        <name>substrate</name>
    </ligand>
</feature>
<dbReference type="Gene3D" id="3.10.310.10">
    <property type="entry name" value="Diaminopimelate Epimerase, Chain A, domain 1"/>
    <property type="match status" value="2"/>
</dbReference>
<dbReference type="InterPro" id="IPR001653">
    <property type="entry name" value="DAP_epimerase_DapF"/>
</dbReference>
<keyword evidence="11" id="KW-1185">Reference proteome</keyword>
<evidence type="ECO:0000256" key="2">
    <source>
        <dbReference type="ARBA" id="ARBA00010219"/>
    </source>
</evidence>
<organism evidence="10 11">
    <name type="scientific">Desulfoluna limicola</name>
    <dbReference type="NCBI Taxonomy" id="2810562"/>
    <lineage>
        <taxon>Bacteria</taxon>
        <taxon>Pseudomonadati</taxon>
        <taxon>Thermodesulfobacteriota</taxon>
        <taxon>Desulfobacteria</taxon>
        <taxon>Desulfobacterales</taxon>
        <taxon>Desulfolunaceae</taxon>
        <taxon>Desulfoluna</taxon>
    </lineage>
</organism>
<feature type="site" description="Could be important to modulate the pK values of the two catalytic cysteine residues" evidence="8">
    <location>
        <position position="167"/>
    </location>
</feature>
<comment type="catalytic activity">
    <reaction evidence="7 8">
        <text>(2S,6S)-2,6-diaminopimelate = meso-2,6-diaminopimelate</text>
        <dbReference type="Rhea" id="RHEA:15393"/>
        <dbReference type="ChEBI" id="CHEBI:57609"/>
        <dbReference type="ChEBI" id="CHEBI:57791"/>
        <dbReference type="EC" id="5.1.1.7"/>
    </reaction>
</comment>
<keyword evidence="4 8" id="KW-0028">Amino-acid biosynthesis</keyword>
<dbReference type="PROSITE" id="PS01326">
    <property type="entry name" value="DAP_EPIMERASE"/>
    <property type="match status" value="1"/>
</dbReference>
<feature type="binding site" evidence="8">
    <location>
        <position position="198"/>
    </location>
    <ligand>
        <name>substrate</name>
    </ligand>
</feature>
<evidence type="ECO:0000256" key="4">
    <source>
        <dbReference type="ARBA" id="ARBA00022605"/>
    </source>
</evidence>
<keyword evidence="6 8" id="KW-0413">Isomerase</keyword>
<dbReference type="EC" id="5.1.1.7" evidence="3 8"/>
<feature type="binding site" evidence="8">
    <location>
        <begin position="76"/>
        <end position="77"/>
    </location>
    <ligand>
        <name>substrate</name>
    </ligand>
</feature>
<feature type="binding site" evidence="8">
    <location>
        <begin position="216"/>
        <end position="217"/>
    </location>
    <ligand>
        <name>substrate</name>
    </ligand>
</feature>
<dbReference type="PANTHER" id="PTHR31689">
    <property type="entry name" value="DIAMINOPIMELATE EPIMERASE, CHLOROPLASTIC"/>
    <property type="match status" value="1"/>
</dbReference>
<gene>
    <name evidence="8" type="primary">dapF</name>
    <name evidence="10" type="ORF">DSLASN_45010</name>
</gene>
<dbReference type="HAMAP" id="MF_00197">
    <property type="entry name" value="DAP_epimerase"/>
    <property type="match status" value="1"/>
</dbReference>
<feature type="active site" description="Proton donor" evidence="8">
    <location>
        <position position="75"/>
    </location>
</feature>
<name>A0ABN6F8V7_9BACT</name>
<feature type="binding site" evidence="8">
    <location>
        <position position="66"/>
    </location>
    <ligand>
        <name>substrate</name>
    </ligand>
</feature>
<sequence>MVIDFTKMEGLGNDFIMLDDMDGELGKMGYAALAKKLCDRRFGVGADGIILALPSDSCDIGFRIFNSDGSEAEMCGNGMRCFAAFVNARGLLSQSRFKVETKAGTIVPEIIEDSGGGVTQVCVDMGEPVLTPRNIPFDVEGDRAVGVPLTAYDREFAITAVSMGNPHAVIVVDRLTGDEPVTFGPSIETYPLFPEKTNVEFVEVVSPSEVKMRVWERGAGETLACGTGACATAVATHLLGLTGREVTVGLKGGDLAITWNESDNHIMKTGPATLAFEGRVRVSL</sequence>
<proteinExistence type="inferred from homology"/>
<dbReference type="Proteomes" id="UP001320148">
    <property type="component" value="Chromosome"/>
</dbReference>
<dbReference type="EMBL" id="AP024488">
    <property type="protein sequence ID" value="BCS98869.1"/>
    <property type="molecule type" value="Genomic_DNA"/>
</dbReference>
<keyword evidence="5 8" id="KW-0457">Lysine biosynthesis</keyword>
<comment type="caution">
    <text evidence="8">Lacks conserved residue(s) required for the propagation of feature annotation.</text>
</comment>
<comment type="subcellular location">
    <subcellularLocation>
        <location evidence="8">Cytoplasm</location>
    </subcellularLocation>
</comment>
<feature type="active site" evidence="9">
    <location>
        <position position="75"/>
    </location>
</feature>
<evidence type="ECO:0000313" key="11">
    <source>
        <dbReference type="Proteomes" id="UP001320148"/>
    </source>
</evidence>
<dbReference type="InterPro" id="IPR018510">
    <property type="entry name" value="DAP_epimerase_AS"/>
</dbReference>
<feature type="active site" description="Proton acceptor" evidence="8">
    <location>
        <position position="225"/>
    </location>
</feature>
<feature type="binding site" evidence="8">
    <location>
        <position position="13"/>
    </location>
    <ligand>
        <name>substrate</name>
    </ligand>
</feature>
<dbReference type="Pfam" id="PF01678">
    <property type="entry name" value="DAP_epimerase"/>
    <property type="match status" value="2"/>
</dbReference>
<evidence type="ECO:0000256" key="1">
    <source>
        <dbReference type="ARBA" id="ARBA00005196"/>
    </source>
</evidence>
<feature type="binding site" evidence="8">
    <location>
        <position position="165"/>
    </location>
    <ligand>
        <name>substrate</name>
    </ligand>
</feature>
<accession>A0ABN6F8V7</accession>
<dbReference type="RefSeq" id="WP_236890237.1">
    <property type="nucleotide sequence ID" value="NZ_AP024488.1"/>
</dbReference>
<evidence type="ECO:0000256" key="7">
    <source>
        <dbReference type="ARBA" id="ARBA00051712"/>
    </source>
</evidence>
<protein>
    <recommendedName>
        <fullName evidence="3 8">Diaminopimelate epimerase</fullName>
        <shortName evidence="8">DAP epimerase</shortName>
        <ecNumber evidence="3 8">5.1.1.7</ecNumber>
    </recommendedName>
    <alternativeName>
        <fullName evidence="8">PLP-independent amino acid racemase</fullName>
    </alternativeName>
</protein>